<dbReference type="InterPro" id="IPR003439">
    <property type="entry name" value="ABC_transporter-like_ATP-bd"/>
</dbReference>
<evidence type="ECO:0000256" key="1">
    <source>
        <dbReference type="ARBA" id="ARBA00022741"/>
    </source>
</evidence>
<dbReference type="InterPro" id="IPR053990">
    <property type="entry name" value="TagH_C"/>
</dbReference>
<dbReference type="EMBL" id="CP073809">
    <property type="protein sequence ID" value="UTH13383.1"/>
    <property type="molecule type" value="Genomic_DNA"/>
</dbReference>
<dbReference type="PROSITE" id="PS50893">
    <property type="entry name" value="ABC_TRANSPORTER_2"/>
    <property type="match status" value="1"/>
</dbReference>
<proteinExistence type="predicted"/>
<reference evidence="6" key="2">
    <citation type="submission" date="2021-04" db="EMBL/GenBank/DDBJ databases">
        <title>Complete Genome Sequences of Macrococcus spp. from dog and cattle.</title>
        <authorList>
            <person name="Schwendener S."/>
            <person name="Perreten V."/>
        </authorList>
    </citation>
    <scope>NUCLEOTIDE SEQUENCE</scope>
    <source>
        <strain evidence="6">Epi0143-OL</strain>
    </source>
</reference>
<evidence type="ECO:0000313" key="5">
    <source>
        <dbReference type="EMBL" id="KAA1037671.1"/>
    </source>
</evidence>
<feature type="transmembrane region" description="Helical" evidence="3">
    <location>
        <begin position="286"/>
        <end position="305"/>
    </location>
</feature>
<dbReference type="EMBL" id="SCWC02000007">
    <property type="protein sequence ID" value="KAA1037671.1"/>
    <property type="molecule type" value="Genomic_DNA"/>
</dbReference>
<dbReference type="InterPro" id="IPR027417">
    <property type="entry name" value="P-loop_NTPase"/>
</dbReference>
<dbReference type="AlphaFoldDB" id="A0A9Q9BKQ9"/>
<dbReference type="Pfam" id="PF22096">
    <property type="entry name" value="TagH_C"/>
    <property type="match status" value="1"/>
</dbReference>
<dbReference type="SUPFAM" id="SSF52540">
    <property type="entry name" value="P-loop containing nucleoside triphosphate hydrolases"/>
    <property type="match status" value="1"/>
</dbReference>
<feature type="domain" description="ABC transporter" evidence="4">
    <location>
        <begin position="7"/>
        <end position="241"/>
    </location>
</feature>
<evidence type="ECO:0000256" key="2">
    <source>
        <dbReference type="ARBA" id="ARBA00022840"/>
    </source>
</evidence>
<dbReference type="Proteomes" id="UP001057381">
    <property type="component" value="Chromosome"/>
</dbReference>
<evidence type="ECO:0000313" key="8">
    <source>
        <dbReference type="Proteomes" id="UP001057381"/>
    </source>
</evidence>
<dbReference type="GO" id="GO:0016887">
    <property type="term" value="F:ATP hydrolysis activity"/>
    <property type="evidence" value="ECO:0007669"/>
    <property type="project" value="InterPro"/>
</dbReference>
<organism evidence="6 8">
    <name type="scientific">Macrococcus equipercicus</name>
    <dbReference type="NCBI Taxonomy" id="69967"/>
    <lineage>
        <taxon>Bacteria</taxon>
        <taxon>Bacillati</taxon>
        <taxon>Bacillota</taxon>
        <taxon>Bacilli</taxon>
        <taxon>Bacillales</taxon>
        <taxon>Staphylococcaceae</taxon>
        <taxon>Macrococcus</taxon>
    </lineage>
</organism>
<dbReference type="Gene3D" id="3.40.50.300">
    <property type="entry name" value="P-loop containing nucleotide triphosphate hydrolases"/>
    <property type="match status" value="1"/>
</dbReference>
<evidence type="ECO:0000259" key="4">
    <source>
        <dbReference type="PROSITE" id="PS50893"/>
    </source>
</evidence>
<evidence type="ECO:0000313" key="6">
    <source>
        <dbReference type="EMBL" id="UTH13383.1"/>
    </source>
</evidence>
<reference evidence="5 7" key="1">
    <citation type="submission" date="2019-09" db="EMBL/GenBank/DDBJ databases">
        <authorList>
            <person name="Mazhar S."/>
            <person name="Altermann E."/>
            <person name="Hill C."/>
            <person name="Mcauliffe O."/>
        </authorList>
    </citation>
    <scope>NUCLEOTIDE SEQUENCE [LARGE SCALE GENOMIC DNA]</scope>
    <source>
        <strain evidence="5 7">ATCC 51831</strain>
    </source>
</reference>
<keyword evidence="2 6" id="KW-0067">ATP-binding</keyword>
<dbReference type="InterPro" id="IPR053989">
    <property type="entry name" value="TagH_SH3-like"/>
</dbReference>
<dbReference type="KEGG" id="mequ:KFV11_09120"/>
<dbReference type="GO" id="GO:0005524">
    <property type="term" value="F:ATP binding"/>
    <property type="evidence" value="ECO:0007669"/>
    <property type="project" value="UniProtKB-KW"/>
</dbReference>
<dbReference type="OrthoDB" id="2385601at2"/>
<dbReference type="InterPro" id="IPR050683">
    <property type="entry name" value="Bact_Polysacc_Export_ATP-bd"/>
</dbReference>
<accession>A0A9Q9BKQ9</accession>
<keyword evidence="3" id="KW-0472">Membrane</keyword>
<dbReference type="Pfam" id="PF00005">
    <property type="entry name" value="ABC_tran"/>
    <property type="match status" value="1"/>
</dbReference>
<dbReference type="SMART" id="SM00382">
    <property type="entry name" value="AAA"/>
    <property type="match status" value="1"/>
</dbReference>
<evidence type="ECO:0000313" key="7">
    <source>
        <dbReference type="Proteomes" id="UP000295735"/>
    </source>
</evidence>
<protein>
    <submittedName>
        <fullName evidence="6">ABC transporter ATP-binding protein</fullName>
    </submittedName>
</protein>
<keyword evidence="3" id="KW-1133">Transmembrane helix</keyword>
<dbReference type="Pfam" id="PF22269">
    <property type="entry name" value="TagH_SH3-like"/>
    <property type="match status" value="1"/>
</dbReference>
<keyword evidence="7" id="KW-1185">Reference proteome</keyword>
<gene>
    <name evidence="5" type="ORF">ERX35_008920</name>
    <name evidence="6" type="ORF">KFV11_09120</name>
</gene>
<name>A0A9Q9BKQ9_9STAP</name>
<dbReference type="PANTHER" id="PTHR46743:SF2">
    <property type="entry name" value="TEICHOIC ACIDS EXPORT ATP-BINDING PROTEIN TAGH"/>
    <property type="match status" value="1"/>
</dbReference>
<evidence type="ECO:0000256" key="3">
    <source>
        <dbReference type="SAM" id="Phobius"/>
    </source>
</evidence>
<dbReference type="RefSeq" id="WP_149459555.1">
    <property type="nucleotide sequence ID" value="NZ_CP073809.1"/>
</dbReference>
<dbReference type="Proteomes" id="UP000295735">
    <property type="component" value="Unassembled WGS sequence"/>
</dbReference>
<keyword evidence="3" id="KW-0812">Transmembrane</keyword>
<dbReference type="PANTHER" id="PTHR46743">
    <property type="entry name" value="TEICHOIC ACIDS EXPORT ATP-BINDING PROTEIN TAGH"/>
    <property type="match status" value="1"/>
</dbReference>
<dbReference type="InterPro" id="IPR003593">
    <property type="entry name" value="AAA+_ATPase"/>
</dbReference>
<keyword evidence="1" id="KW-0547">Nucleotide-binding</keyword>
<sequence length="508" mass="59144">MSGEILVRLVNVTKYFRDTANMSPFRRLHNKEQRYVEVNNVTIHLYRGETLGITGLPGSGKSVIGKLISKVIEPSSGKVRNDSPTFLASHNHRFTGRHSLNQMIETILLSYNVPLTDFPDKIGQILSYAELQDKSKSPFDQLTVSEKSQLFIALTYFLKPEVVIYDELSRHLTPLFKEKFRTVIDLLMMENKAVVLIEDELKLIEEKANYMTWISHGQVRKSGKPEEVMPVYENYLSRYNESLRTKNGELFDLDYKMQRQAVGNEEAMRRVSRHSKSLLDKDVKKLLLTTLVVMTLCLIMFILVWQQVAYEPKTEMKDETAIVKKKEAFTDKYAFVVVEADNQPIIYQNRPVVKVPAGTLMEVTGFNDTDYRISYGDKAMTMKRSHMLYINPAALYDEHDFDELSDYMYSNYANFKDFFNSYLGKSHATINKELYPESSDRFRIKLTKNDIFLHFNDANKMTGISFPMLKADELKKKFNIKDRQWIVKIGDAYAVADFERKQWLYFKM</sequence>